<gene>
    <name evidence="1" type="ordered locus">Isop_2423</name>
</gene>
<name>E8QWU7_ISOPI</name>
<reference evidence="1 2" key="2">
    <citation type="journal article" date="2011" name="Stand. Genomic Sci.">
        <title>Complete genome sequence of Isosphaera pallida type strain (IS1B).</title>
        <authorList>
            <consortium name="US DOE Joint Genome Institute (JGI-PGF)"/>
            <person name="Goker M."/>
            <person name="Cleland D."/>
            <person name="Saunders E."/>
            <person name="Lapidus A."/>
            <person name="Nolan M."/>
            <person name="Lucas S."/>
            <person name="Hammon N."/>
            <person name="Deshpande S."/>
            <person name="Cheng J.F."/>
            <person name="Tapia R."/>
            <person name="Han C."/>
            <person name="Goodwin L."/>
            <person name="Pitluck S."/>
            <person name="Liolios K."/>
            <person name="Pagani I."/>
            <person name="Ivanova N."/>
            <person name="Mavromatis K."/>
            <person name="Pati A."/>
            <person name="Chen A."/>
            <person name="Palaniappan K."/>
            <person name="Land M."/>
            <person name="Hauser L."/>
            <person name="Chang Y.J."/>
            <person name="Jeffries C.D."/>
            <person name="Detter J.C."/>
            <person name="Beck B."/>
            <person name="Woyke T."/>
            <person name="Bristow J."/>
            <person name="Eisen J.A."/>
            <person name="Markowitz V."/>
            <person name="Hugenholtz P."/>
            <person name="Kyrpides N.C."/>
            <person name="Klenk H.P."/>
        </authorList>
    </citation>
    <scope>NUCLEOTIDE SEQUENCE [LARGE SCALE GENOMIC DNA]</scope>
    <source>
        <strain evidence="2">ATCC 43644 / DSM 9630 / IS1B</strain>
    </source>
</reference>
<reference key="1">
    <citation type="submission" date="2010-11" db="EMBL/GenBank/DDBJ databases">
        <title>The complete sequence of chromosome of Isophaera pallida ATCC 43644.</title>
        <authorList>
            <consortium name="US DOE Joint Genome Institute (JGI-PGF)"/>
            <person name="Lucas S."/>
            <person name="Copeland A."/>
            <person name="Lapidus A."/>
            <person name="Bruce D."/>
            <person name="Goodwin L."/>
            <person name="Pitluck S."/>
            <person name="Kyrpides N."/>
            <person name="Mavromatis K."/>
            <person name="Pagani I."/>
            <person name="Ivanova N."/>
            <person name="Saunders E."/>
            <person name="Brettin T."/>
            <person name="Detter J.C."/>
            <person name="Han C."/>
            <person name="Tapia R."/>
            <person name="Land M."/>
            <person name="Hauser L."/>
            <person name="Markowitz V."/>
            <person name="Cheng J.-F."/>
            <person name="Hugenholtz P."/>
            <person name="Woyke T."/>
            <person name="Wu D."/>
            <person name="Eisen J.A."/>
        </authorList>
    </citation>
    <scope>NUCLEOTIDE SEQUENCE</scope>
    <source>
        <strain>ATCC 43644</strain>
    </source>
</reference>
<dbReference type="Proteomes" id="UP000008631">
    <property type="component" value="Chromosome"/>
</dbReference>
<dbReference type="RefSeq" id="WP_013565285.1">
    <property type="nucleotide sequence ID" value="NC_014962.1"/>
</dbReference>
<protein>
    <submittedName>
        <fullName evidence="1">Uncharacterized protein</fullName>
    </submittedName>
</protein>
<dbReference type="OrthoDB" id="291690at2"/>
<sequence length="226" mass="24755">MAGDAFKKVQPGQRLEITAEAFNAFLDAARAAREHKQFGTEASQFFRQSGIVKVKNASGADRGRFAVLGLTEPIILPANNETEFKRQVTFEGVVPAKNEHKGKFAVLLEPVAASKIGLAVVAGVVPVRLQVDPGQLYDCAEIIDGNTQALRNVPHGSARVLWIEATGSTERWAVVRLDDGDYEAHVLITGNVPDSDGYYPGEVQRYDVDTKTWQTLFECKVLDINQ</sequence>
<dbReference type="AlphaFoldDB" id="E8QWU7"/>
<dbReference type="EMBL" id="CP002353">
    <property type="protein sequence ID" value="ADV62997.1"/>
    <property type="molecule type" value="Genomic_DNA"/>
</dbReference>
<dbReference type="STRING" id="575540.Isop_2423"/>
<dbReference type="InParanoid" id="E8QWU7"/>
<keyword evidence="2" id="KW-1185">Reference proteome</keyword>
<evidence type="ECO:0000313" key="1">
    <source>
        <dbReference type="EMBL" id="ADV62997.1"/>
    </source>
</evidence>
<dbReference type="HOGENOM" id="CLU_1223385_0_0_0"/>
<evidence type="ECO:0000313" key="2">
    <source>
        <dbReference type="Proteomes" id="UP000008631"/>
    </source>
</evidence>
<dbReference type="KEGG" id="ipa:Isop_2423"/>
<organism evidence="1 2">
    <name type="scientific">Isosphaera pallida (strain ATCC 43644 / DSM 9630 / IS1B)</name>
    <dbReference type="NCBI Taxonomy" id="575540"/>
    <lineage>
        <taxon>Bacteria</taxon>
        <taxon>Pseudomonadati</taxon>
        <taxon>Planctomycetota</taxon>
        <taxon>Planctomycetia</taxon>
        <taxon>Isosphaerales</taxon>
        <taxon>Isosphaeraceae</taxon>
        <taxon>Isosphaera</taxon>
    </lineage>
</organism>
<accession>E8QWU7</accession>
<proteinExistence type="predicted"/>